<keyword evidence="2" id="KW-1185">Reference proteome</keyword>
<dbReference type="AlphaFoldDB" id="A0AAV7Q469"/>
<protein>
    <submittedName>
        <fullName evidence="1">Uncharacterized protein</fullName>
    </submittedName>
</protein>
<organism evidence="1 2">
    <name type="scientific">Pleurodeles waltl</name>
    <name type="common">Iberian ribbed newt</name>
    <dbReference type="NCBI Taxonomy" id="8319"/>
    <lineage>
        <taxon>Eukaryota</taxon>
        <taxon>Metazoa</taxon>
        <taxon>Chordata</taxon>
        <taxon>Craniata</taxon>
        <taxon>Vertebrata</taxon>
        <taxon>Euteleostomi</taxon>
        <taxon>Amphibia</taxon>
        <taxon>Batrachia</taxon>
        <taxon>Caudata</taxon>
        <taxon>Salamandroidea</taxon>
        <taxon>Salamandridae</taxon>
        <taxon>Pleurodelinae</taxon>
        <taxon>Pleurodeles</taxon>
    </lineage>
</organism>
<sequence length="179" mass="20009">MSLRRLRCAKDRVYLGWAMEGTPITVTSTSGASAMSLRRLRCAKDRVYLGWAMEGTPITGTSTSGASAMSLRRLRCAKDRVYLGWAMEGTPITGTSTSGTSAMSLRRLRCTTEQIYLEWGRQRHTHHCCPVGSPFWAAPYYVYRTARATWASPAVAMEHQGRSMQLFQRPVPIVQNPET</sequence>
<evidence type="ECO:0000313" key="1">
    <source>
        <dbReference type="EMBL" id="KAJ1134042.1"/>
    </source>
</evidence>
<accession>A0AAV7Q469</accession>
<comment type="caution">
    <text evidence="1">The sequence shown here is derived from an EMBL/GenBank/DDBJ whole genome shotgun (WGS) entry which is preliminary data.</text>
</comment>
<dbReference type="EMBL" id="JANPWB010000010">
    <property type="protein sequence ID" value="KAJ1134042.1"/>
    <property type="molecule type" value="Genomic_DNA"/>
</dbReference>
<evidence type="ECO:0000313" key="2">
    <source>
        <dbReference type="Proteomes" id="UP001066276"/>
    </source>
</evidence>
<name>A0AAV7Q469_PLEWA</name>
<proteinExistence type="predicted"/>
<dbReference type="Proteomes" id="UP001066276">
    <property type="component" value="Chromosome 6"/>
</dbReference>
<gene>
    <name evidence="1" type="ORF">NDU88_000506</name>
</gene>
<reference evidence="1" key="1">
    <citation type="journal article" date="2022" name="bioRxiv">
        <title>Sequencing and chromosome-scale assembly of the giantPleurodeles waltlgenome.</title>
        <authorList>
            <person name="Brown T."/>
            <person name="Elewa A."/>
            <person name="Iarovenko S."/>
            <person name="Subramanian E."/>
            <person name="Araus A.J."/>
            <person name="Petzold A."/>
            <person name="Susuki M."/>
            <person name="Suzuki K.-i.T."/>
            <person name="Hayashi T."/>
            <person name="Toyoda A."/>
            <person name="Oliveira C."/>
            <person name="Osipova E."/>
            <person name="Leigh N.D."/>
            <person name="Simon A."/>
            <person name="Yun M.H."/>
        </authorList>
    </citation>
    <scope>NUCLEOTIDE SEQUENCE</scope>
    <source>
        <strain evidence="1">20211129_DDA</strain>
        <tissue evidence="1">Liver</tissue>
    </source>
</reference>